<name>A0AAD1NHN0_LACLC</name>
<dbReference type="AlphaFoldDB" id="A0AAD1NHN0"/>
<protein>
    <submittedName>
        <fullName evidence="2">Uncharacterized protein</fullName>
    </submittedName>
</protein>
<evidence type="ECO:0000313" key="2">
    <source>
        <dbReference type="EMBL" id="BCO05918.1"/>
    </source>
</evidence>
<evidence type="ECO:0000256" key="1">
    <source>
        <dbReference type="SAM" id="Phobius"/>
    </source>
</evidence>
<sequence>MLLQQQEDTEGEEIEAQELAVILEVETLTAIIIILVPIIIALILEHLEWEEDIVGEGFGSG</sequence>
<dbReference type="EMBL" id="AP024222">
    <property type="protein sequence ID" value="BCO05918.1"/>
    <property type="molecule type" value="Genomic_DNA"/>
</dbReference>
<organism evidence="2 3">
    <name type="scientific">Lactococcus lactis subsp. cremoris</name>
    <name type="common">Streptococcus cremoris</name>
    <dbReference type="NCBI Taxonomy" id="1359"/>
    <lineage>
        <taxon>Bacteria</taxon>
        <taxon>Bacillati</taxon>
        <taxon>Bacillota</taxon>
        <taxon>Bacilli</taxon>
        <taxon>Lactobacillales</taxon>
        <taxon>Streptococcaceae</taxon>
        <taxon>Lactococcus</taxon>
    </lineage>
</organism>
<dbReference type="Proteomes" id="UP000595253">
    <property type="component" value="Chromosome"/>
</dbReference>
<accession>A0AAD1NHN0</accession>
<keyword evidence="1" id="KW-1133">Transmembrane helix</keyword>
<feature type="transmembrane region" description="Helical" evidence="1">
    <location>
        <begin position="20"/>
        <end position="44"/>
    </location>
</feature>
<gene>
    <name evidence="2" type="ORF">LLC_11580</name>
</gene>
<proteinExistence type="predicted"/>
<evidence type="ECO:0000313" key="3">
    <source>
        <dbReference type="Proteomes" id="UP000595253"/>
    </source>
</evidence>
<keyword evidence="1" id="KW-0472">Membrane</keyword>
<reference evidence="2 3" key="1">
    <citation type="submission" date="2020-12" db="EMBL/GenBank/DDBJ databases">
        <title>Complete genome sequence of lactococcus lactis subsp. cremoris strain EPSC and strain G3-2.</title>
        <authorList>
            <person name="Kita K."/>
            <person name="Ishikawa S."/>
        </authorList>
    </citation>
    <scope>NUCLEOTIDE SEQUENCE [LARGE SCALE GENOMIC DNA]</scope>
    <source>
        <strain evidence="2 3">EPSC</strain>
    </source>
</reference>
<keyword evidence="1" id="KW-0812">Transmembrane</keyword>